<keyword evidence="3" id="KW-1185">Reference proteome</keyword>
<evidence type="ECO:0000256" key="1">
    <source>
        <dbReference type="SAM" id="Phobius"/>
    </source>
</evidence>
<gene>
    <name evidence="2" type="ORF">BDW59DRAFT_140589</name>
</gene>
<keyword evidence="1" id="KW-0472">Membrane</keyword>
<evidence type="ECO:0000313" key="3">
    <source>
        <dbReference type="Proteomes" id="UP001610335"/>
    </source>
</evidence>
<proteinExistence type="predicted"/>
<keyword evidence="1" id="KW-0812">Transmembrane</keyword>
<comment type="caution">
    <text evidence="2">The sequence shown here is derived from an EMBL/GenBank/DDBJ whole genome shotgun (WGS) entry which is preliminary data.</text>
</comment>
<evidence type="ECO:0000313" key="2">
    <source>
        <dbReference type="EMBL" id="KAL2831172.1"/>
    </source>
</evidence>
<sequence length="69" mass="7478">MCAEDRHADVLLRLFRALVGCRLVVRVAISPASAVALDASVAYRFCLVALLFPISMCLYFGLSTCDGEP</sequence>
<organism evidence="2 3">
    <name type="scientific">Aspergillus cavernicola</name>
    <dbReference type="NCBI Taxonomy" id="176166"/>
    <lineage>
        <taxon>Eukaryota</taxon>
        <taxon>Fungi</taxon>
        <taxon>Dikarya</taxon>
        <taxon>Ascomycota</taxon>
        <taxon>Pezizomycotina</taxon>
        <taxon>Eurotiomycetes</taxon>
        <taxon>Eurotiomycetidae</taxon>
        <taxon>Eurotiales</taxon>
        <taxon>Aspergillaceae</taxon>
        <taxon>Aspergillus</taxon>
        <taxon>Aspergillus subgen. Nidulantes</taxon>
    </lineage>
</organism>
<accession>A0ABR4ITS8</accession>
<reference evidence="2 3" key="1">
    <citation type="submission" date="2024-07" db="EMBL/GenBank/DDBJ databases">
        <title>Section-level genome sequencing and comparative genomics of Aspergillus sections Usti and Cavernicolus.</title>
        <authorList>
            <consortium name="Lawrence Berkeley National Laboratory"/>
            <person name="Nybo J.L."/>
            <person name="Vesth T.C."/>
            <person name="Theobald S."/>
            <person name="Frisvad J.C."/>
            <person name="Larsen T.O."/>
            <person name="Kjaerboelling I."/>
            <person name="Rothschild-Mancinelli K."/>
            <person name="Lyhne E.K."/>
            <person name="Kogle M.E."/>
            <person name="Barry K."/>
            <person name="Clum A."/>
            <person name="Na H."/>
            <person name="Ledsgaard L."/>
            <person name="Lin J."/>
            <person name="Lipzen A."/>
            <person name="Kuo A."/>
            <person name="Riley R."/>
            <person name="Mondo S."/>
            <person name="LaButti K."/>
            <person name="Haridas S."/>
            <person name="Pangalinan J."/>
            <person name="Salamov A.A."/>
            <person name="Simmons B.A."/>
            <person name="Magnuson J.K."/>
            <person name="Chen J."/>
            <person name="Drula E."/>
            <person name="Henrissat B."/>
            <person name="Wiebenga A."/>
            <person name="Lubbers R.J."/>
            <person name="Gomes A.C."/>
            <person name="Makela M.R."/>
            <person name="Stajich J."/>
            <person name="Grigoriev I.V."/>
            <person name="Mortensen U.H."/>
            <person name="De vries R.P."/>
            <person name="Baker S.E."/>
            <person name="Andersen M.R."/>
        </authorList>
    </citation>
    <scope>NUCLEOTIDE SEQUENCE [LARGE SCALE GENOMIC DNA]</scope>
    <source>
        <strain evidence="2 3">CBS 600.67</strain>
    </source>
</reference>
<feature type="transmembrane region" description="Helical" evidence="1">
    <location>
        <begin position="41"/>
        <end position="62"/>
    </location>
</feature>
<keyword evidence="1" id="KW-1133">Transmembrane helix</keyword>
<name>A0ABR4ITS8_9EURO</name>
<protein>
    <submittedName>
        <fullName evidence="2">Uncharacterized protein</fullName>
    </submittedName>
</protein>
<dbReference type="EMBL" id="JBFXLS010000010">
    <property type="protein sequence ID" value="KAL2831172.1"/>
    <property type="molecule type" value="Genomic_DNA"/>
</dbReference>
<dbReference type="Proteomes" id="UP001610335">
    <property type="component" value="Unassembled WGS sequence"/>
</dbReference>